<keyword evidence="1" id="KW-0732">Signal</keyword>
<dbReference type="InterPro" id="IPR053143">
    <property type="entry name" value="Arylsulfate_ST"/>
</dbReference>
<dbReference type="GO" id="GO:0004062">
    <property type="term" value="F:aryl sulfotransferase activity"/>
    <property type="evidence" value="ECO:0007669"/>
    <property type="project" value="InterPro"/>
</dbReference>
<dbReference type="Pfam" id="PF05935">
    <property type="entry name" value="Arylsulfotrans"/>
    <property type="match status" value="1"/>
</dbReference>
<reference evidence="3" key="2">
    <citation type="submission" date="2021-04" db="EMBL/GenBank/DDBJ databases">
        <authorList>
            <person name="Gilroy R."/>
        </authorList>
    </citation>
    <scope>NUCLEOTIDE SEQUENCE</scope>
    <source>
        <strain evidence="3">ChiGjej1B1-13045</strain>
    </source>
</reference>
<gene>
    <name evidence="3" type="ORF">H9817_01895</name>
</gene>
<organism evidence="3 4">
    <name type="scientific">Candidatus Mediterraneibacter stercorigallinarum</name>
    <dbReference type="NCBI Taxonomy" id="2838686"/>
    <lineage>
        <taxon>Bacteria</taxon>
        <taxon>Bacillati</taxon>
        <taxon>Bacillota</taxon>
        <taxon>Clostridia</taxon>
        <taxon>Lachnospirales</taxon>
        <taxon>Lachnospiraceae</taxon>
        <taxon>Mediterraneibacter</taxon>
    </lineage>
</organism>
<evidence type="ECO:0000256" key="1">
    <source>
        <dbReference type="SAM" id="SignalP"/>
    </source>
</evidence>
<dbReference type="PANTHER" id="PTHR35340">
    <property type="entry name" value="PQQ ENZYME REPEAT PROTEIN-RELATED"/>
    <property type="match status" value="1"/>
</dbReference>
<dbReference type="Pfam" id="PF17425">
    <property type="entry name" value="Arylsulfotran_N"/>
    <property type="match status" value="1"/>
</dbReference>
<accession>A0A9D2D917</accession>
<reference evidence="3" key="1">
    <citation type="journal article" date="2021" name="PeerJ">
        <title>Extensive microbial diversity within the chicken gut microbiome revealed by metagenomics and culture.</title>
        <authorList>
            <person name="Gilroy R."/>
            <person name="Ravi A."/>
            <person name="Getino M."/>
            <person name="Pursley I."/>
            <person name="Horton D.L."/>
            <person name="Alikhan N.F."/>
            <person name="Baker D."/>
            <person name="Gharbi K."/>
            <person name="Hall N."/>
            <person name="Watson M."/>
            <person name="Adriaenssens E.M."/>
            <person name="Foster-Nyarko E."/>
            <person name="Jarju S."/>
            <person name="Secka A."/>
            <person name="Antonio M."/>
            <person name="Oren A."/>
            <person name="Chaudhuri R.R."/>
            <person name="La Ragione R."/>
            <person name="Hildebrand F."/>
            <person name="Pallen M.J."/>
        </authorList>
    </citation>
    <scope>NUCLEOTIDE SEQUENCE</scope>
    <source>
        <strain evidence="3">ChiGjej1B1-13045</strain>
    </source>
</reference>
<dbReference type="InterPro" id="IPR010262">
    <property type="entry name" value="Arylsulfotransferase_bact"/>
</dbReference>
<feature type="signal peptide" evidence="1">
    <location>
        <begin position="1"/>
        <end position="33"/>
    </location>
</feature>
<feature type="domain" description="Arylsulfotransferase N-terminal" evidence="2">
    <location>
        <begin position="90"/>
        <end position="168"/>
    </location>
</feature>
<dbReference type="AlphaFoldDB" id="A0A9D2D917"/>
<dbReference type="Proteomes" id="UP000824017">
    <property type="component" value="Unassembled WGS sequence"/>
</dbReference>
<dbReference type="Gene3D" id="2.60.40.3100">
    <property type="entry name" value="Arylsulphate sulphotransferase monomer, N-terminal domain"/>
    <property type="match status" value="1"/>
</dbReference>
<comment type="caution">
    <text evidence="3">The sequence shown here is derived from an EMBL/GenBank/DDBJ whole genome shotgun (WGS) entry which is preliminary data.</text>
</comment>
<dbReference type="PANTHER" id="PTHR35340:SF10">
    <property type="entry name" value="CYTOPLASMIC PROTEIN"/>
    <property type="match status" value="1"/>
</dbReference>
<dbReference type="InterPro" id="IPR038477">
    <property type="entry name" value="ASST_N_sf"/>
</dbReference>
<protein>
    <submittedName>
        <fullName evidence="3">Aryl-sulfate sulfotransferase</fullName>
    </submittedName>
</protein>
<dbReference type="InterPro" id="IPR035391">
    <property type="entry name" value="Arylsulfotran_N"/>
</dbReference>
<proteinExistence type="predicted"/>
<evidence type="ECO:0000313" key="4">
    <source>
        <dbReference type="Proteomes" id="UP000824017"/>
    </source>
</evidence>
<sequence length="551" mass="62734">MQFKKKLFKKRHGRKRLKILTAAGCIVIAAASAAFYLLSQEEKEDSQETGIQERISQISEIYTEEYQDSVKERLEKVKASGDYTEEYMLIEPDPFGTNPLSLYVYFKTDGPARVSYCVSAEDEEIADFSAVPASEERASQEHEFQVMGLVPGMTNTVTFTVAYEDGREETFEYIEEDVSIAGEEEIRLDTEEVIENADAQLSDGLYVILGNDSDELDYMYYYDNDGILRGEIPLIGYRSHRLLFREGLMYYSISETKIAAMDSLGMVQEVYDLGDYELHHDYVFDAEGGLLILATDTQSNTVEDQVIRLDPQTGEITGILDLRELFPDYMDNFVDADSEGLDWIHINTLQYLGDETLILSSRETSSIIKISGAFSEPEIEYMIGNSGFWEGTGYEELLLEKDEGSSAFPDTGGQHSVTYVEDDSLPEGQYYLYMFNNNFGISESRDYDWTAVQGIETSMEDGETSYYYKYLVDENEGTYQLVQSFEVPFSAYVSSAQEKEGNIIIDSGMAGVFGEYDTDGNLIREYQMELAKNYIYRVYKYDFSDFLTIMS</sequence>
<evidence type="ECO:0000313" key="3">
    <source>
        <dbReference type="EMBL" id="HIZ12667.1"/>
    </source>
</evidence>
<dbReference type="EMBL" id="DXCD01000051">
    <property type="protein sequence ID" value="HIZ12667.1"/>
    <property type="molecule type" value="Genomic_DNA"/>
</dbReference>
<feature type="chain" id="PRO_5039300634" evidence="1">
    <location>
        <begin position="34"/>
        <end position="551"/>
    </location>
</feature>
<evidence type="ECO:0000259" key="2">
    <source>
        <dbReference type="Pfam" id="PF17425"/>
    </source>
</evidence>
<name>A0A9D2D917_9FIRM</name>